<evidence type="ECO:0008006" key="3">
    <source>
        <dbReference type="Google" id="ProtNLM"/>
    </source>
</evidence>
<dbReference type="GO" id="GO:0006261">
    <property type="term" value="P:DNA-templated DNA replication"/>
    <property type="evidence" value="ECO:0007669"/>
    <property type="project" value="TreeGrafter"/>
</dbReference>
<evidence type="ECO:0000313" key="2">
    <source>
        <dbReference type="Proteomes" id="UP000177942"/>
    </source>
</evidence>
<dbReference type="InterPro" id="IPR050238">
    <property type="entry name" value="DNA_Rep/Repair_Clamp_Loader"/>
</dbReference>
<dbReference type="AlphaFoldDB" id="A0A1G1ZMG7"/>
<organism evidence="1 2">
    <name type="scientific">Candidatus Harrisonbacteria bacterium RIFCSPLOWO2_01_FULL_44_18</name>
    <dbReference type="NCBI Taxonomy" id="1798407"/>
    <lineage>
        <taxon>Bacteria</taxon>
        <taxon>Candidatus Harrisoniibacteriota</taxon>
    </lineage>
</organism>
<reference evidence="1 2" key="1">
    <citation type="journal article" date="2016" name="Nat. Commun.">
        <title>Thousands of microbial genomes shed light on interconnected biogeochemical processes in an aquifer system.</title>
        <authorList>
            <person name="Anantharaman K."/>
            <person name="Brown C.T."/>
            <person name="Hug L.A."/>
            <person name="Sharon I."/>
            <person name="Castelle C.J."/>
            <person name="Probst A.J."/>
            <person name="Thomas B.C."/>
            <person name="Singh A."/>
            <person name="Wilkins M.J."/>
            <person name="Karaoz U."/>
            <person name="Brodie E.L."/>
            <person name="Williams K.H."/>
            <person name="Hubbard S.S."/>
            <person name="Banfield J.F."/>
        </authorList>
    </citation>
    <scope>NUCLEOTIDE SEQUENCE [LARGE SCALE GENOMIC DNA]</scope>
</reference>
<dbReference type="SUPFAM" id="SSF52540">
    <property type="entry name" value="P-loop containing nucleoside triphosphate hydrolases"/>
    <property type="match status" value="1"/>
</dbReference>
<dbReference type="EMBL" id="MHJJ01000006">
    <property type="protein sequence ID" value="OGY65858.1"/>
    <property type="molecule type" value="Genomic_DNA"/>
</dbReference>
<name>A0A1G1ZMG7_9BACT</name>
<dbReference type="PANTHER" id="PTHR11669:SF8">
    <property type="entry name" value="DNA POLYMERASE III SUBUNIT DELTA"/>
    <property type="match status" value="1"/>
</dbReference>
<comment type="caution">
    <text evidence="1">The sequence shown here is derived from an EMBL/GenBank/DDBJ whole genome shotgun (WGS) entry which is preliminary data.</text>
</comment>
<evidence type="ECO:0000313" key="1">
    <source>
        <dbReference type="EMBL" id="OGY65858.1"/>
    </source>
</evidence>
<proteinExistence type="predicted"/>
<dbReference type="Pfam" id="PF13177">
    <property type="entry name" value="DNA_pol3_delta2"/>
    <property type="match status" value="1"/>
</dbReference>
<dbReference type="PANTHER" id="PTHR11669">
    <property type="entry name" value="REPLICATION FACTOR C / DNA POLYMERASE III GAMMA-TAU SUBUNIT"/>
    <property type="match status" value="1"/>
</dbReference>
<dbReference type="Gene3D" id="3.40.50.300">
    <property type="entry name" value="P-loop containing nucleotide triphosphate hydrolases"/>
    <property type="match status" value="1"/>
</dbReference>
<gene>
    <name evidence="1" type="ORF">A3A16_02220</name>
</gene>
<sequence>MASVPELKKDFTRLLKKGNLFHGYIFFGESAEKLDFANGLANFLENNRWGKSSAPLLDFRIIGNGIDDVRAGINFLWQKPVRSPRKTLIIPDARNLTPEAQNAILKVAEEPPAHALIILLINNLETLLPTVVSRFQKIYFTDAKNTKENANDANKIAKEFLKASPARRKEIIKEVIEDDGKLEDFVTGLISELRRDTMNNWRTIKELLKRWTLIRRYNTNKRLQLEAALNQLRILTELS</sequence>
<protein>
    <recommendedName>
        <fullName evidence="3">DNA polymerase III subunit delta</fullName>
    </recommendedName>
</protein>
<accession>A0A1G1ZMG7</accession>
<dbReference type="InterPro" id="IPR027417">
    <property type="entry name" value="P-loop_NTPase"/>
</dbReference>
<dbReference type="Proteomes" id="UP000177942">
    <property type="component" value="Unassembled WGS sequence"/>
</dbReference>
<dbReference type="STRING" id="1798407.A3A16_02220"/>